<dbReference type="EMBL" id="CP000478">
    <property type="protein sequence ID" value="ABK18996.1"/>
    <property type="molecule type" value="Genomic_DNA"/>
</dbReference>
<dbReference type="GO" id="GO:0051787">
    <property type="term" value="F:misfolded protein binding"/>
    <property type="evidence" value="ECO:0007669"/>
    <property type="project" value="TreeGrafter"/>
</dbReference>
<dbReference type="AlphaFoldDB" id="A0LNJ4"/>
<accession>A0LNJ4</accession>
<dbReference type="SUPFAM" id="SSF46565">
    <property type="entry name" value="Chaperone J-domain"/>
    <property type="match status" value="1"/>
</dbReference>
<dbReference type="InterPro" id="IPR036869">
    <property type="entry name" value="J_dom_sf"/>
</dbReference>
<dbReference type="STRING" id="335543.Sfum_3323"/>
<feature type="region of interest" description="Disordered" evidence="2">
    <location>
        <begin position="473"/>
        <end position="510"/>
    </location>
</feature>
<dbReference type="SMART" id="SM00271">
    <property type="entry name" value="DnaJ"/>
    <property type="match status" value="1"/>
</dbReference>
<dbReference type="GO" id="GO:0051087">
    <property type="term" value="F:protein-folding chaperone binding"/>
    <property type="evidence" value="ECO:0007669"/>
    <property type="project" value="TreeGrafter"/>
</dbReference>
<feature type="domain" description="J" evidence="3">
    <location>
        <begin position="96"/>
        <end position="161"/>
    </location>
</feature>
<evidence type="ECO:0000259" key="3">
    <source>
        <dbReference type="PROSITE" id="PS50076"/>
    </source>
</evidence>
<evidence type="ECO:0000313" key="5">
    <source>
        <dbReference type="Proteomes" id="UP000001784"/>
    </source>
</evidence>
<feature type="compositionally biased region" description="Basic and acidic residues" evidence="2">
    <location>
        <begin position="474"/>
        <end position="492"/>
    </location>
</feature>
<dbReference type="InterPro" id="IPR051948">
    <property type="entry name" value="Hsp70_co-chaperone_J-domain"/>
</dbReference>
<dbReference type="PROSITE" id="PS00636">
    <property type="entry name" value="DNAJ_1"/>
    <property type="match status" value="1"/>
</dbReference>
<dbReference type="CDD" id="cd06257">
    <property type="entry name" value="DnaJ"/>
    <property type="match status" value="1"/>
</dbReference>
<dbReference type="RefSeq" id="WP_011700121.1">
    <property type="nucleotide sequence ID" value="NC_008554.1"/>
</dbReference>
<dbReference type="InParanoid" id="A0LNJ4"/>
<evidence type="ECO:0000313" key="4">
    <source>
        <dbReference type="EMBL" id="ABK18996.1"/>
    </source>
</evidence>
<dbReference type="PROSITE" id="PS50076">
    <property type="entry name" value="DNAJ_2"/>
    <property type="match status" value="1"/>
</dbReference>
<dbReference type="Proteomes" id="UP000001784">
    <property type="component" value="Chromosome"/>
</dbReference>
<dbReference type="InterPro" id="IPR018253">
    <property type="entry name" value="DnaJ_domain_CS"/>
</dbReference>
<organism evidence="4 5">
    <name type="scientific">Syntrophobacter fumaroxidans (strain DSM 10017 / MPOB)</name>
    <dbReference type="NCBI Taxonomy" id="335543"/>
    <lineage>
        <taxon>Bacteria</taxon>
        <taxon>Pseudomonadati</taxon>
        <taxon>Thermodesulfobacteriota</taxon>
        <taxon>Syntrophobacteria</taxon>
        <taxon>Syntrophobacterales</taxon>
        <taxon>Syntrophobacteraceae</taxon>
        <taxon>Syntrophobacter</taxon>
    </lineage>
</organism>
<dbReference type="HOGENOM" id="CLU_425735_0_0_7"/>
<dbReference type="InterPro" id="IPR001623">
    <property type="entry name" value="DnaJ_domain"/>
</dbReference>
<protein>
    <submittedName>
        <fullName evidence="4">Heat shock protein DnaJ domain protein</fullName>
    </submittedName>
</protein>
<feature type="compositionally biased region" description="Basic and acidic residues" evidence="2">
    <location>
        <begin position="369"/>
        <end position="384"/>
    </location>
</feature>
<name>A0LNJ4_SYNFM</name>
<dbReference type="PANTHER" id="PTHR44360:SF1">
    <property type="entry name" value="DNAJ HOMOLOG SUBFAMILY B MEMBER 9"/>
    <property type="match status" value="1"/>
</dbReference>
<dbReference type="PANTHER" id="PTHR44360">
    <property type="entry name" value="DNAJ HOMOLOG SUBFAMILY B MEMBER 9"/>
    <property type="match status" value="1"/>
</dbReference>
<evidence type="ECO:0000256" key="1">
    <source>
        <dbReference type="ARBA" id="ARBA00023186"/>
    </source>
</evidence>
<keyword evidence="5" id="KW-1185">Reference proteome</keyword>
<dbReference type="KEGG" id="sfu:Sfum_3323"/>
<dbReference type="eggNOG" id="COG0484">
    <property type="taxonomic scope" value="Bacteria"/>
</dbReference>
<feature type="region of interest" description="Disordered" evidence="2">
    <location>
        <begin position="244"/>
        <end position="276"/>
    </location>
</feature>
<dbReference type="GO" id="GO:0036503">
    <property type="term" value="P:ERAD pathway"/>
    <property type="evidence" value="ECO:0007669"/>
    <property type="project" value="TreeGrafter"/>
</dbReference>
<keyword evidence="1" id="KW-0143">Chaperone</keyword>
<feature type="region of interest" description="Disordered" evidence="2">
    <location>
        <begin position="311"/>
        <end position="448"/>
    </location>
</feature>
<keyword evidence="4" id="KW-0346">Stress response</keyword>
<gene>
    <name evidence="4" type="ordered locus">Sfum_3323</name>
</gene>
<proteinExistence type="predicted"/>
<evidence type="ECO:0000256" key="2">
    <source>
        <dbReference type="SAM" id="MobiDB-lite"/>
    </source>
</evidence>
<dbReference type="Pfam" id="PF00226">
    <property type="entry name" value="DnaJ"/>
    <property type="match status" value="1"/>
</dbReference>
<dbReference type="PRINTS" id="PR00625">
    <property type="entry name" value="JDOMAIN"/>
</dbReference>
<sequence>MPPFSMRGRNDALEVLVRLLAGEKNSHRLIAKITSDSALLKEAERIDGAIRSNSASDEERDRLSRLCRLHQIRPDRFSARLHLVLHSLGLTSPDLSCYEILGVEPSAGRDEIKKAFRQLSLRYHPDLNPGDTDTTESFRTIRKAYEVLSDEKRRERYDAESAIPGWLDDQAEEELNAVGNGWWLRQLWQLGIPVLILLLFCFWVDYEYLLTDRYYRVKQAGEAREDENPFSSVKSVEIAIREDVPSSAEPAISGETRPNDIAETPPAAQPDHGYDIAPTREPAVIEEPPGDLASRRAAGFEQDRVFRKTDAAAGIVPGAGTPPSSDKPSGDGANAPVAAPAETVESGKAVDAFRDDAYGAPEPPGIPRDLAESASRRGETETRAARIGPESEIGPKNGEQGSMGLPEHGETLQEPIPAETAGSVKRKGKTERQVTGEKTREGKGAEIKPVRQAEAGTRGVAGKMEGRAVPQMVKDAKQVGKRRPGDLGDTKRQALPADAPPGTIENHALTDAPMPSIDEMSIRAHDFIRRYVAAYENRNPTRLFGFFEPNAVENGKSLDHLFSTYISNFKRAEKIRYQIHPADFRLAREKMIVSGSFEMAVKFKGEPTVESRGSILMELTMHDDDFRIRTLTYNFWESVRRSD</sequence>
<feature type="compositionally biased region" description="Basic and acidic residues" evidence="2">
    <location>
        <begin position="430"/>
        <end position="448"/>
    </location>
</feature>
<dbReference type="Gene3D" id="1.10.287.110">
    <property type="entry name" value="DnaJ domain"/>
    <property type="match status" value="1"/>
</dbReference>
<reference evidence="4 5" key="1">
    <citation type="submission" date="2006-10" db="EMBL/GenBank/DDBJ databases">
        <title>Complete sequence of Syntrophobacter fumaroxidans MPOB.</title>
        <authorList>
            <consortium name="US DOE Joint Genome Institute"/>
            <person name="Copeland A."/>
            <person name="Lucas S."/>
            <person name="Lapidus A."/>
            <person name="Barry K."/>
            <person name="Detter J.C."/>
            <person name="Glavina del Rio T."/>
            <person name="Hammon N."/>
            <person name="Israni S."/>
            <person name="Pitluck S."/>
            <person name="Goltsman E.G."/>
            <person name="Martinez M."/>
            <person name="Schmutz J."/>
            <person name="Larimer F."/>
            <person name="Land M."/>
            <person name="Hauser L."/>
            <person name="Kyrpides N."/>
            <person name="Kim E."/>
            <person name="Boone D.R."/>
            <person name="Brockman F."/>
            <person name="Culley D."/>
            <person name="Ferry J."/>
            <person name="Gunsalus R."/>
            <person name="McInerney M.J."/>
            <person name="Morrison M."/>
            <person name="Plugge C."/>
            <person name="Rohlin L."/>
            <person name="Scholten J."/>
            <person name="Sieber J."/>
            <person name="Stams A.J.M."/>
            <person name="Worm P."/>
            <person name="Henstra A.M."/>
            <person name="Richardson P."/>
        </authorList>
    </citation>
    <scope>NUCLEOTIDE SEQUENCE [LARGE SCALE GENOMIC DNA]</scope>
    <source>
        <strain evidence="5">DSM 10017 / MPOB</strain>
    </source>
</reference>